<dbReference type="PIRSF" id="PIRSF039032">
    <property type="entry name" value="HigB-2"/>
    <property type="match status" value="1"/>
</dbReference>
<name>A0A0J6CLQ1_9BACT</name>
<evidence type="ECO:0000313" key="2">
    <source>
        <dbReference type="Proteomes" id="UP000036166"/>
    </source>
</evidence>
<dbReference type="PATRIC" id="fig|328812.4.peg.2195"/>
<dbReference type="AlphaFoldDB" id="A0A0J6CLQ1"/>
<reference evidence="1 2" key="1">
    <citation type="submission" date="2015-06" db="EMBL/GenBank/DDBJ databases">
        <title>Draft Genome Sequence of Parabacteroides goldsteinii with Putative Novel Metallo-Beta-Lactamases Isolated from a Blood Culture from a Human Patient.</title>
        <authorList>
            <person name="Krogh T.J."/>
            <person name="Agergaard C.N."/>
            <person name="Moller-Jensen J."/>
            <person name="Justesen U.S."/>
        </authorList>
    </citation>
    <scope>NUCLEOTIDE SEQUENCE [LARGE SCALE GENOMIC DNA]</scope>
    <source>
        <strain evidence="1 2">910340</strain>
    </source>
</reference>
<dbReference type="RefSeq" id="WP_048315111.1">
    <property type="nucleotide sequence ID" value="NZ_CATXHF010000070.1"/>
</dbReference>
<proteinExistence type="predicted"/>
<dbReference type="EMBL" id="LFJV01000022">
    <property type="protein sequence ID" value="KMM34135.1"/>
    <property type="molecule type" value="Genomic_DNA"/>
</dbReference>
<evidence type="ECO:0000313" key="1">
    <source>
        <dbReference type="EMBL" id="KMM34135.1"/>
    </source>
</evidence>
<organism evidence="1 2">
    <name type="scientific">Parabacteroides goldsteinii</name>
    <dbReference type="NCBI Taxonomy" id="328812"/>
    <lineage>
        <taxon>Bacteria</taxon>
        <taxon>Pseudomonadati</taxon>
        <taxon>Bacteroidota</taxon>
        <taxon>Bacteroidia</taxon>
        <taxon>Bacteroidales</taxon>
        <taxon>Tannerellaceae</taxon>
        <taxon>Parabacteroides</taxon>
    </lineage>
</organism>
<comment type="caution">
    <text evidence="1">The sequence shown here is derived from an EMBL/GenBank/DDBJ whole genome shotgun (WGS) entry which is preliminary data.</text>
</comment>
<dbReference type="Pfam" id="PF06296">
    <property type="entry name" value="RelE"/>
    <property type="match status" value="1"/>
</dbReference>
<gene>
    <name evidence="1" type="ORF">ACM15_08355</name>
</gene>
<accession>A0A0J6CLQ1</accession>
<protein>
    <submittedName>
        <fullName evidence="1">Toxin RelE</fullName>
    </submittedName>
</protein>
<dbReference type="Proteomes" id="UP000036166">
    <property type="component" value="Unassembled WGS sequence"/>
</dbReference>
<sequence>MNYSIDTLPSFDKKVKKLAKKYKSLKSDLRELVKELMQNPTVGADLGNGVRKVRMAISDKGKGKSHGARVITYTTIISVEEGIITLLAIYDKAEQNTITEKEISLLLKEI</sequence>
<dbReference type="InterPro" id="IPR009387">
    <property type="entry name" value="HigB-2"/>
</dbReference>